<protein>
    <submittedName>
        <fullName evidence="2">Uncharacterized protein</fullName>
    </submittedName>
</protein>
<evidence type="ECO:0000256" key="1">
    <source>
        <dbReference type="SAM" id="MobiDB-lite"/>
    </source>
</evidence>
<dbReference type="EMBL" id="BOOW01000008">
    <property type="protein sequence ID" value="GII91257.1"/>
    <property type="molecule type" value="Genomic_DNA"/>
</dbReference>
<organism evidence="2 3">
    <name type="scientific">Sinosporangium siamense</name>
    <dbReference type="NCBI Taxonomy" id="1367973"/>
    <lineage>
        <taxon>Bacteria</taxon>
        <taxon>Bacillati</taxon>
        <taxon>Actinomycetota</taxon>
        <taxon>Actinomycetes</taxon>
        <taxon>Streptosporangiales</taxon>
        <taxon>Streptosporangiaceae</taxon>
        <taxon>Sinosporangium</taxon>
    </lineage>
</organism>
<dbReference type="Proteomes" id="UP000606172">
    <property type="component" value="Unassembled WGS sequence"/>
</dbReference>
<feature type="region of interest" description="Disordered" evidence="1">
    <location>
        <begin position="1"/>
        <end position="72"/>
    </location>
</feature>
<feature type="compositionally biased region" description="Basic and acidic residues" evidence="1">
    <location>
        <begin position="38"/>
        <end position="51"/>
    </location>
</feature>
<evidence type="ECO:0000313" key="2">
    <source>
        <dbReference type="EMBL" id="GII91257.1"/>
    </source>
</evidence>
<evidence type="ECO:0000313" key="3">
    <source>
        <dbReference type="Proteomes" id="UP000606172"/>
    </source>
</evidence>
<feature type="compositionally biased region" description="Low complexity" evidence="1">
    <location>
        <begin position="24"/>
        <end position="36"/>
    </location>
</feature>
<comment type="caution">
    <text evidence="2">The sequence shown here is derived from an EMBL/GenBank/DDBJ whole genome shotgun (WGS) entry which is preliminary data.</text>
</comment>
<gene>
    <name evidence="2" type="ORF">Ssi02_14880</name>
</gene>
<feature type="compositionally biased region" description="Basic residues" evidence="1">
    <location>
        <begin position="1"/>
        <end position="13"/>
    </location>
</feature>
<proteinExistence type="predicted"/>
<accession>A0A919RD54</accession>
<reference evidence="2" key="1">
    <citation type="submission" date="2021-01" db="EMBL/GenBank/DDBJ databases">
        <title>Whole genome shotgun sequence of Sinosporangium siamense NBRC 109515.</title>
        <authorList>
            <person name="Komaki H."/>
            <person name="Tamura T."/>
        </authorList>
    </citation>
    <scope>NUCLEOTIDE SEQUENCE</scope>
    <source>
        <strain evidence="2">NBRC 109515</strain>
    </source>
</reference>
<keyword evidence="3" id="KW-1185">Reference proteome</keyword>
<dbReference type="AlphaFoldDB" id="A0A919RD54"/>
<sequence length="72" mass="7975">MGHHVPIAKRRGSRPASREQAAEYGGSLLSGLPPYGVRGRETFDTPGKRQAEPTVRIRHPAPGRPPPDQRRR</sequence>
<name>A0A919RD54_9ACTN</name>